<evidence type="ECO:0000256" key="1">
    <source>
        <dbReference type="SAM" id="MobiDB-lite"/>
    </source>
</evidence>
<protein>
    <submittedName>
        <fullName evidence="2">Uncharacterized protein</fullName>
    </submittedName>
</protein>
<name>A0A6J5PGK7_9CAUD</name>
<dbReference type="EMBL" id="LR798457">
    <property type="protein sequence ID" value="CAB5238148.1"/>
    <property type="molecule type" value="Genomic_DNA"/>
</dbReference>
<gene>
    <name evidence="3" type="ORF">UFOVP1276_53</name>
    <name evidence="4" type="ORF">UFOVP1403_13</name>
    <name evidence="5" type="ORF">UFOVP1507_84</name>
    <name evidence="2" type="ORF">UFOVP875_84</name>
</gene>
<dbReference type="EMBL" id="LR797358">
    <property type="protein sequence ID" value="CAB4205035.1"/>
    <property type="molecule type" value="Genomic_DNA"/>
</dbReference>
<evidence type="ECO:0000313" key="2">
    <source>
        <dbReference type="EMBL" id="CAB4168265.1"/>
    </source>
</evidence>
<evidence type="ECO:0000313" key="4">
    <source>
        <dbReference type="EMBL" id="CAB4205035.1"/>
    </source>
</evidence>
<feature type="region of interest" description="Disordered" evidence="1">
    <location>
        <begin position="1"/>
        <end position="20"/>
    </location>
</feature>
<organism evidence="2">
    <name type="scientific">uncultured Caudovirales phage</name>
    <dbReference type="NCBI Taxonomy" id="2100421"/>
    <lineage>
        <taxon>Viruses</taxon>
        <taxon>Duplodnaviria</taxon>
        <taxon>Heunggongvirae</taxon>
        <taxon>Uroviricota</taxon>
        <taxon>Caudoviricetes</taxon>
        <taxon>Peduoviridae</taxon>
        <taxon>Maltschvirus</taxon>
        <taxon>Maltschvirus maltsch</taxon>
    </lineage>
</organism>
<sequence>MAANFVTDLRPPQQPRLPAAPLDYDPSYVGQFNSVLRLYFNQLDNSFSALLNSAGGAYLRAPYGAFSDFTDQTTTANTATLMALATTDFSNQVTIATSKITVQNAGIYNLQFSVQLESNSNAPQDVFFWLKQNGVDIVGSTGKVGLPARKSPGDPFHDIKGWNYFLSMAATDYVEIYWSTTSVDVSIQTYAASGSPTKPSTASVVATMSFVSALPIAAV</sequence>
<proteinExistence type="predicted"/>
<dbReference type="EMBL" id="LR796819">
    <property type="protein sequence ID" value="CAB4168265.1"/>
    <property type="molecule type" value="Genomic_DNA"/>
</dbReference>
<evidence type="ECO:0000313" key="5">
    <source>
        <dbReference type="EMBL" id="CAB5238148.1"/>
    </source>
</evidence>
<evidence type="ECO:0000313" key="3">
    <source>
        <dbReference type="EMBL" id="CAB4195119.1"/>
    </source>
</evidence>
<reference evidence="2" key="1">
    <citation type="submission" date="2020-04" db="EMBL/GenBank/DDBJ databases">
        <authorList>
            <person name="Chiriac C."/>
            <person name="Salcher M."/>
            <person name="Ghai R."/>
            <person name="Kavagutti S V."/>
        </authorList>
    </citation>
    <scope>NUCLEOTIDE SEQUENCE</scope>
</reference>
<dbReference type="EMBL" id="LR797223">
    <property type="protein sequence ID" value="CAB4195119.1"/>
    <property type="molecule type" value="Genomic_DNA"/>
</dbReference>
<accession>A0A6J5PGK7</accession>